<comment type="caution">
    <text evidence="13">The sequence shown here is derived from an EMBL/GenBank/DDBJ whole genome shotgun (WGS) entry which is preliminary data.</text>
</comment>
<dbReference type="InterPro" id="IPR056411">
    <property type="entry name" value="CysS_C"/>
</dbReference>
<dbReference type="SUPFAM" id="SSF47323">
    <property type="entry name" value="Anticodon-binding domain of a subclass of class I aminoacyl-tRNA synthetases"/>
    <property type="match status" value="1"/>
</dbReference>
<comment type="subunit">
    <text evidence="2 10">Monomer.</text>
</comment>
<dbReference type="HAMAP" id="MF_00041">
    <property type="entry name" value="Cys_tRNA_synth"/>
    <property type="match status" value="1"/>
</dbReference>
<feature type="binding site" evidence="10">
    <location>
        <position position="281"/>
    </location>
    <ligand>
        <name>ATP</name>
        <dbReference type="ChEBI" id="CHEBI:30616"/>
    </ligand>
</feature>
<evidence type="ECO:0000256" key="5">
    <source>
        <dbReference type="ARBA" id="ARBA00022741"/>
    </source>
</evidence>
<evidence type="ECO:0000256" key="2">
    <source>
        <dbReference type="ARBA" id="ARBA00011245"/>
    </source>
</evidence>
<evidence type="ECO:0000256" key="3">
    <source>
        <dbReference type="ARBA" id="ARBA00022598"/>
    </source>
</evidence>
<dbReference type="InterPro" id="IPR032678">
    <property type="entry name" value="tRNA-synt_1_cat_dom"/>
</dbReference>
<evidence type="ECO:0000256" key="7">
    <source>
        <dbReference type="ARBA" id="ARBA00022840"/>
    </source>
</evidence>
<evidence type="ECO:0000256" key="9">
    <source>
        <dbReference type="ARBA" id="ARBA00023146"/>
    </source>
</evidence>
<feature type="binding site" evidence="10">
    <location>
        <position position="220"/>
    </location>
    <ligand>
        <name>Zn(2+)</name>
        <dbReference type="ChEBI" id="CHEBI:29105"/>
    </ligand>
</feature>
<dbReference type="Gene3D" id="1.20.120.1910">
    <property type="entry name" value="Cysteine-tRNA ligase, C-terminal anti-codon recognition domain"/>
    <property type="match status" value="1"/>
</dbReference>
<evidence type="ECO:0000259" key="12">
    <source>
        <dbReference type="Pfam" id="PF23493"/>
    </source>
</evidence>
<keyword evidence="8 10" id="KW-0648">Protein biosynthesis</keyword>
<comment type="similarity">
    <text evidence="1 10">Belongs to the class-I aminoacyl-tRNA synthetase family.</text>
</comment>
<keyword evidence="3 10" id="KW-0436">Ligase</keyword>
<dbReference type="NCBIfam" id="TIGR00435">
    <property type="entry name" value="cysS"/>
    <property type="match status" value="1"/>
</dbReference>
<organism evidence="13 14">
    <name type="scientific">Duganella lactea</name>
    <dbReference type="NCBI Taxonomy" id="2692173"/>
    <lineage>
        <taxon>Bacteria</taxon>
        <taxon>Pseudomonadati</taxon>
        <taxon>Pseudomonadota</taxon>
        <taxon>Betaproteobacteria</taxon>
        <taxon>Burkholderiales</taxon>
        <taxon>Oxalobacteraceae</taxon>
        <taxon>Telluria group</taxon>
        <taxon>Duganella</taxon>
    </lineage>
</organism>
<feature type="short sequence motif" description="'KMSKS' region" evidence="10">
    <location>
        <begin position="278"/>
        <end position="282"/>
    </location>
</feature>
<evidence type="ECO:0000313" key="13">
    <source>
        <dbReference type="EMBL" id="MYM83821.1"/>
    </source>
</evidence>
<feature type="short sequence motif" description="'HIGH' region" evidence="10">
    <location>
        <begin position="31"/>
        <end position="41"/>
    </location>
</feature>
<dbReference type="EMBL" id="WWCP01000024">
    <property type="protein sequence ID" value="MYM83821.1"/>
    <property type="molecule type" value="Genomic_DNA"/>
</dbReference>
<comment type="cofactor">
    <cofactor evidence="10">
        <name>Zn(2+)</name>
        <dbReference type="ChEBI" id="CHEBI:29105"/>
    </cofactor>
    <text evidence="10">Binds 1 zinc ion per subunit.</text>
</comment>
<dbReference type="Gene3D" id="3.40.50.620">
    <property type="entry name" value="HUPs"/>
    <property type="match status" value="1"/>
</dbReference>
<reference evidence="13 14" key="1">
    <citation type="submission" date="2019-12" db="EMBL/GenBank/DDBJ databases">
        <title>Novel species isolated from a subtropical stream in China.</title>
        <authorList>
            <person name="Lu H."/>
        </authorList>
    </citation>
    <scope>NUCLEOTIDE SEQUENCE [LARGE SCALE GENOMIC DNA]</scope>
    <source>
        <strain evidence="13 14">FT50W</strain>
    </source>
</reference>
<dbReference type="Proteomes" id="UP000474565">
    <property type="component" value="Unassembled WGS sequence"/>
</dbReference>
<dbReference type="GO" id="GO:0006423">
    <property type="term" value="P:cysteinyl-tRNA aminoacylation"/>
    <property type="evidence" value="ECO:0007669"/>
    <property type="project" value="UniProtKB-UniRule"/>
</dbReference>
<name>A0A6L8MNH4_9BURK</name>
<dbReference type="InterPro" id="IPR015803">
    <property type="entry name" value="Cys-tRNA-ligase"/>
</dbReference>
<dbReference type="GO" id="GO:0005829">
    <property type="term" value="C:cytosol"/>
    <property type="evidence" value="ECO:0007669"/>
    <property type="project" value="TreeGrafter"/>
</dbReference>
<evidence type="ECO:0000256" key="1">
    <source>
        <dbReference type="ARBA" id="ARBA00005594"/>
    </source>
</evidence>
<dbReference type="InterPro" id="IPR024909">
    <property type="entry name" value="Cys-tRNA/MSH_ligase"/>
</dbReference>
<gene>
    <name evidence="10" type="primary">cysS</name>
    <name evidence="13" type="ORF">GTP44_17935</name>
</gene>
<dbReference type="SUPFAM" id="SSF52374">
    <property type="entry name" value="Nucleotidylyl transferase"/>
    <property type="match status" value="1"/>
</dbReference>
<dbReference type="EC" id="6.1.1.16" evidence="10"/>
<proteinExistence type="inferred from homology"/>
<keyword evidence="4 10" id="KW-0479">Metal-binding</keyword>
<evidence type="ECO:0000313" key="14">
    <source>
        <dbReference type="Proteomes" id="UP000474565"/>
    </source>
</evidence>
<comment type="catalytic activity">
    <reaction evidence="10">
        <text>tRNA(Cys) + L-cysteine + ATP = L-cysteinyl-tRNA(Cys) + AMP + diphosphate</text>
        <dbReference type="Rhea" id="RHEA:17773"/>
        <dbReference type="Rhea" id="RHEA-COMP:9661"/>
        <dbReference type="Rhea" id="RHEA-COMP:9679"/>
        <dbReference type="ChEBI" id="CHEBI:30616"/>
        <dbReference type="ChEBI" id="CHEBI:33019"/>
        <dbReference type="ChEBI" id="CHEBI:35235"/>
        <dbReference type="ChEBI" id="CHEBI:78442"/>
        <dbReference type="ChEBI" id="CHEBI:78517"/>
        <dbReference type="ChEBI" id="CHEBI:456215"/>
        <dbReference type="EC" id="6.1.1.16"/>
    </reaction>
</comment>
<dbReference type="CDD" id="cd00672">
    <property type="entry name" value="CysRS_core"/>
    <property type="match status" value="1"/>
</dbReference>
<keyword evidence="9 10" id="KW-0030">Aminoacyl-tRNA synthetase</keyword>
<dbReference type="PRINTS" id="PR00983">
    <property type="entry name" value="TRNASYNTHCYS"/>
</dbReference>
<dbReference type="GO" id="GO:0004817">
    <property type="term" value="F:cysteine-tRNA ligase activity"/>
    <property type="evidence" value="ECO:0007669"/>
    <property type="project" value="UniProtKB-UniRule"/>
</dbReference>
<evidence type="ECO:0000259" key="11">
    <source>
        <dbReference type="Pfam" id="PF01406"/>
    </source>
</evidence>
<evidence type="ECO:0000256" key="6">
    <source>
        <dbReference type="ARBA" id="ARBA00022833"/>
    </source>
</evidence>
<dbReference type="PANTHER" id="PTHR10890">
    <property type="entry name" value="CYSTEINYL-TRNA SYNTHETASE"/>
    <property type="match status" value="1"/>
</dbReference>
<dbReference type="InterPro" id="IPR014729">
    <property type="entry name" value="Rossmann-like_a/b/a_fold"/>
</dbReference>
<feature type="binding site" evidence="10">
    <location>
        <position position="29"/>
    </location>
    <ligand>
        <name>Zn(2+)</name>
        <dbReference type="ChEBI" id="CHEBI:29105"/>
    </ligand>
</feature>
<dbReference type="InterPro" id="IPR009080">
    <property type="entry name" value="tRNAsynth_Ia_anticodon-bd"/>
</dbReference>
<dbReference type="Pfam" id="PF23493">
    <property type="entry name" value="CysS_C"/>
    <property type="match status" value="1"/>
</dbReference>
<dbReference type="Pfam" id="PF01406">
    <property type="entry name" value="tRNA-synt_1e"/>
    <property type="match status" value="1"/>
</dbReference>
<evidence type="ECO:0000256" key="10">
    <source>
        <dbReference type="HAMAP-Rule" id="MF_00041"/>
    </source>
</evidence>
<keyword evidence="7 10" id="KW-0067">ATP-binding</keyword>
<dbReference type="GO" id="GO:0005524">
    <property type="term" value="F:ATP binding"/>
    <property type="evidence" value="ECO:0007669"/>
    <property type="project" value="UniProtKB-UniRule"/>
</dbReference>
<feature type="binding site" evidence="10">
    <location>
        <position position="245"/>
    </location>
    <ligand>
        <name>Zn(2+)</name>
        <dbReference type="ChEBI" id="CHEBI:29105"/>
    </ligand>
</feature>
<sequence length="466" mass="51908">MELMLYDTYERRLRPFVPLQAGAAGLYACGPTVYDYAHIGNLRTYLFGDVLRRVLALNGYAVNHVICVTDVGHLTSDADTGEDKMEKGSRRARQSAWEIAAFYTRAFQQDIADLHILAPAVWARATEHIQEQIDFIAGIERNGYTYRTADGIYFDTHQLARYGHLARLEIGGLRSGHRVELRDKRSATDFALWKFSGDEQRQMEWDSPWGRGFPGWHIECSAMSSKYLGVLFDIHVGGEDHIPVHHTNEIAQHEACHAHPPAQYWLHGAFLNVDGSAKMSKSDGDFLRLATLAERGVDPLAYRYLVLSAHYRSPLTFSWAALDAAQTALIRLRLAYHRLPGGGQPDAGYQQALQAELNQDLNTPRALALMWELLKSNEVPAAAQKATLTWLDQVLGLGLAAWAPAACVVPDEVQALVAARDLARQAKRWADADTLRRAIEDAGYAVRDTPAGTSIQRQATSMISNE</sequence>
<feature type="binding site" evidence="10">
    <location>
        <position position="249"/>
    </location>
    <ligand>
        <name>Zn(2+)</name>
        <dbReference type="ChEBI" id="CHEBI:29105"/>
    </ligand>
</feature>
<dbReference type="PANTHER" id="PTHR10890:SF3">
    <property type="entry name" value="CYSTEINE--TRNA LIGASE, CYTOPLASMIC"/>
    <property type="match status" value="1"/>
</dbReference>
<feature type="domain" description="tRNA synthetases class I catalytic" evidence="11">
    <location>
        <begin position="16"/>
        <end position="326"/>
    </location>
</feature>
<accession>A0A6L8MNH4</accession>
<evidence type="ECO:0000256" key="8">
    <source>
        <dbReference type="ARBA" id="ARBA00022917"/>
    </source>
</evidence>
<keyword evidence="10" id="KW-0963">Cytoplasm</keyword>
<evidence type="ECO:0000256" key="4">
    <source>
        <dbReference type="ARBA" id="ARBA00022723"/>
    </source>
</evidence>
<dbReference type="AlphaFoldDB" id="A0A6L8MNH4"/>
<protein>
    <recommendedName>
        <fullName evidence="10">Cysteine--tRNA ligase</fullName>
        <ecNumber evidence="10">6.1.1.16</ecNumber>
    </recommendedName>
    <alternativeName>
        <fullName evidence="10">Cysteinyl-tRNA synthetase</fullName>
        <shortName evidence="10">CysRS</shortName>
    </alternativeName>
</protein>
<dbReference type="GO" id="GO:0008270">
    <property type="term" value="F:zinc ion binding"/>
    <property type="evidence" value="ECO:0007669"/>
    <property type="project" value="UniProtKB-UniRule"/>
</dbReference>
<feature type="domain" description="Cysteinyl-tRNA ligase anticodon binding" evidence="12">
    <location>
        <begin position="410"/>
        <end position="450"/>
    </location>
</feature>
<keyword evidence="5 10" id="KW-0547">Nucleotide-binding</keyword>
<keyword evidence="6 10" id="KW-0862">Zinc</keyword>
<comment type="subcellular location">
    <subcellularLocation>
        <location evidence="10">Cytoplasm</location>
    </subcellularLocation>
</comment>
<dbReference type="RefSeq" id="WP_161020506.1">
    <property type="nucleotide sequence ID" value="NZ_WWCP01000024.1"/>
</dbReference>